<accession>A0A5C6DBP5</accession>
<name>A0A5C6DBP5_9BACT</name>
<reference evidence="2 3" key="1">
    <citation type="submission" date="2019-02" db="EMBL/GenBank/DDBJ databases">
        <title>Deep-cultivation of Planctomycetes and their phenomic and genomic characterization uncovers novel biology.</title>
        <authorList>
            <person name="Wiegand S."/>
            <person name="Jogler M."/>
            <person name="Boedeker C."/>
            <person name="Pinto D."/>
            <person name="Vollmers J."/>
            <person name="Rivas-Marin E."/>
            <person name="Kohn T."/>
            <person name="Peeters S.H."/>
            <person name="Heuer A."/>
            <person name="Rast P."/>
            <person name="Oberbeckmann S."/>
            <person name="Bunk B."/>
            <person name="Jeske O."/>
            <person name="Meyerdierks A."/>
            <person name="Storesund J.E."/>
            <person name="Kallscheuer N."/>
            <person name="Luecker S."/>
            <person name="Lage O.M."/>
            <person name="Pohl T."/>
            <person name="Merkel B.J."/>
            <person name="Hornburger P."/>
            <person name="Mueller R.-W."/>
            <person name="Bruemmer F."/>
            <person name="Labrenz M."/>
            <person name="Spormann A.M."/>
            <person name="Op Den Camp H."/>
            <person name="Overmann J."/>
            <person name="Amann R."/>
            <person name="Jetten M.S.M."/>
            <person name="Mascher T."/>
            <person name="Medema M.H."/>
            <person name="Devos D.P."/>
            <person name="Kaster A.-K."/>
            <person name="Ovreas L."/>
            <person name="Rohde M."/>
            <person name="Galperin M.Y."/>
            <person name="Jogler C."/>
        </authorList>
    </citation>
    <scope>NUCLEOTIDE SEQUENCE [LARGE SCALE GENOMIC DNA]</scope>
    <source>
        <strain evidence="2 3">Poly41</strain>
    </source>
</reference>
<evidence type="ECO:0000313" key="2">
    <source>
        <dbReference type="EMBL" id="TWU33197.1"/>
    </source>
</evidence>
<dbReference type="AlphaFoldDB" id="A0A5C6DBP5"/>
<evidence type="ECO:0000256" key="1">
    <source>
        <dbReference type="SAM" id="SignalP"/>
    </source>
</evidence>
<dbReference type="EMBL" id="SJPV01000010">
    <property type="protein sequence ID" value="TWU33197.1"/>
    <property type="molecule type" value="Genomic_DNA"/>
</dbReference>
<feature type="signal peptide" evidence="1">
    <location>
        <begin position="1"/>
        <end position="30"/>
    </location>
</feature>
<protein>
    <recommendedName>
        <fullName evidence="4">Sulfatase</fullName>
    </recommendedName>
</protein>
<keyword evidence="1" id="KW-0732">Signal</keyword>
<dbReference type="RefSeq" id="WP_146529454.1">
    <property type="nucleotide sequence ID" value="NZ_SJPV01000010.1"/>
</dbReference>
<gene>
    <name evidence="2" type="ORF">Poly41_49490</name>
</gene>
<proteinExistence type="predicted"/>
<organism evidence="2 3">
    <name type="scientific">Novipirellula artificiosorum</name>
    <dbReference type="NCBI Taxonomy" id="2528016"/>
    <lineage>
        <taxon>Bacteria</taxon>
        <taxon>Pseudomonadati</taxon>
        <taxon>Planctomycetota</taxon>
        <taxon>Planctomycetia</taxon>
        <taxon>Pirellulales</taxon>
        <taxon>Pirellulaceae</taxon>
        <taxon>Novipirellula</taxon>
    </lineage>
</organism>
<sequence length="60" mass="6806" precursor="true">MTHQVNVRIRRFASLLFFGVCLLQSHAACAEQQLPNILFLFADDQPSNCLGRMGNDREPD</sequence>
<evidence type="ECO:0000313" key="3">
    <source>
        <dbReference type="Proteomes" id="UP000319143"/>
    </source>
</evidence>
<feature type="chain" id="PRO_5022827512" description="Sulfatase" evidence="1">
    <location>
        <begin position="31"/>
        <end position="60"/>
    </location>
</feature>
<keyword evidence="3" id="KW-1185">Reference proteome</keyword>
<dbReference type="Proteomes" id="UP000319143">
    <property type="component" value="Unassembled WGS sequence"/>
</dbReference>
<comment type="caution">
    <text evidence="2">The sequence shown here is derived from an EMBL/GenBank/DDBJ whole genome shotgun (WGS) entry which is preliminary data.</text>
</comment>
<evidence type="ECO:0008006" key="4">
    <source>
        <dbReference type="Google" id="ProtNLM"/>
    </source>
</evidence>